<feature type="compositionally biased region" description="Gly residues" evidence="9">
    <location>
        <begin position="61"/>
        <end position="70"/>
    </location>
</feature>
<dbReference type="Pfam" id="PF26380">
    <property type="entry name" value="Pilin_Mycobact"/>
    <property type="match status" value="1"/>
</dbReference>
<evidence type="ECO:0000256" key="5">
    <source>
        <dbReference type="ARBA" id="ARBA00023263"/>
    </source>
</evidence>
<evidence type="ECO:0000256" key="6">
    <source>
        <dbReference type="ARBA" id="ARBA00093784"/>
    </source>
</evidence>
<comment type="similarity">
    <text evidence="6">Belongs to the mycobacterial pilin family.</text>
</comment>
<feature type="signal peptide" evidence="10">
    <location>
        <begin position="1"/>
        <end position="24"/>
    </location>
</feature>
<keyword evidence="3 10" id="KW-0732">Signal</keyword>
<sequence length="113" mass="12440">MVTMKRAMLVAISALALAGGISNAAPPPAFHWCPGQPWDQSWGSIYDWDWNQCHDWQRAAGQGGPIGNGPWGLPPAWASPQPPPPPWAPGAQVMWNMTARAWGFWNNKIWTPI</sequence>
<keyword evidence="5" id="KW-0281">Fimbrium</keyword>
<organism evidence="11 12">
    <name type="scientific">Candidatus Mycobacterium wuenschmannii</name>
    <dbReference type="NCBI Taxonomy" id="3027808"/>
    <lineage>
        <taxon>Bacteria</taxon>
        <taxon>Bacillati</taxon>
        <taxon>Actinomycetota</taxon>
        <taxon>Actinomycetes</taxon>
        <taxon>Mycobacteriales</taxon>
        <taxon>Mycobacteriaceae</taxon>
        <taxon>Mycobacterium</taxon>
    </lineage>
</organism>
<dbReference type="Proteomes" id="UP001236585">
    <property type="component" value="Chromosome"/>
</dbReference>
<feature type="region of interest" description="Disordered" evidence="9">
    <location>
        <begin position="58"/>
        <end position="90"/>
    </location>
</feature>
<feature type="chain" id="PRO_5046723202" description="Pilin" evidence="10">
    <location>
        <begin position="25"/>
        <end position="113"/>
    </location>
</feature>
<evidence type="ECO:0000256" key="3">
    <source>
        <dbReference type="ARBA" id="ARBA00022729"/>
    </source>
</evidence>
<protein>
    <recommendedName>
        <fullName evidence="2">Pilin</fullName>
    </recommendedName>
    <alternativeName>
        <fullName evidence="8">Pili structural subunit</fullName>
    </alternativeName>
</protein>
<comment type="subcellular location">
    <subcellularLocation>
        <location evidence="1">Fimbrium</location>
    </subcellularLocation>
</comment>
<keyword evidence="4" id="KW-0130">Cell adhesion</keyword>
<evidence type="ECO:0000256" key="10">
    <source>
        <dbReference type="SAM" id="SignalP"/>
    </source>
</evidence>
<comment type="subunit">
    <text evidence="7">Forms a homomer composed of subunits assembled in a large structure.</text>
</comment>
<reference evidence="11 12" key="1">
    <citation type="journal article" date="2023" name="Microbiol. Resour. Announc.">
        <title>Complete Genome Sequence of Mycobacterium wuenschmanii, a novel Nontuberculous Mycobacterium Isolated from a captive population of Amazon Milk Frogs.</title>
        <authorList>
            <person name="Hicks J."/>
            <person name="Zeineldin M."/>
            <person name="Ward H."/>
            <person name="Wuenschmann A."/>
            <person name="Camp P."/>
            <person name="Farrell D."/>
            <person name="Lehman K."/>
            <person name="Thacker T."/>
            <person name="Cuthbert E."/>
        </authorList>
    </citation>
    <scope>NUCLEOTIDE SEQUENCE [LARGE SCALE GENOMIC DNA]</scope>
    <source>
        <strain evidence="11 12">Wuenschmanii</strain>
    </source>
</reference>
<evidence type="ECO:0000256" key="4">
    <source>
        <dbReference type="ARBA" id="ARBA00022889"/>
    </source>
</evidence>
<proteinExistence type="inferred from homology"/>
<dbReference type="EMBL" id="CP126981">
    <property type="protein sequence ID" value="WIM90021.1"/>
    <property type="molecule type" value="Genomic_DNA"/>
</dbReference>
<gene>
    <name evidence="11" type="ORF">PT015_11685</name>
</gene>
<evidence type="ECO:0000313" key="12">
    <source>
        <dbReference type="Proteomes" id="UP001236585"/>
    </source>
</evidence>
<evidence type="ECO:0000256" key="1">
    <source>
        <dbReference type="ARBA" id="ARBA00004561"/>
    </source>
</evidence>
<dbReference type="InterPro" id="IPR058759">
    <property type="entry name" value="Pilin_mycobact"/>
</dbReference>
<dbReference type="RefSeq" id="WP_285190774.1">
    <property type="nucleotide sequence ID" value="NZ_CP126981.1"/>
</dbReference>
<evidence type="ECO:0000256" key="8">
    <source>
        <dbReference type="ARBA" id="ARBA00093801"/>
    </source>
</evidence>
<keyword evidence="12" id="KW-1185">Reference proteome</keyword>
<evidence type="ECO:0000256" key="7">
    <source>
        <dbReference type="ARBA" id="ARBA00093787"/>
    </source>
</evidence>
<name>A0ABY8W4N4_9MYCO</name>
<accession>A0ABY8W4N4</accession>
<evidence type="ECO:0000256" key="2">
    <source>
        <dbReference type="ARBA" id="ARBA00018586"/>
    </source>
</evidence>
<evidence type="ECO:0000313" key="11">
    <source>
        <dbReference type="EMBL" id="WIM90021.1"/>
    </source>
</evidence>
<evidence type="ECO:0000256" key="9">
    <source>
        <dbReference type="SAM" id="MobiDB-lite"/>
    </source>
</evidence>